<dbReference type="GO" id="GO:0009279">
    <property type="term" value="C:cell outer membrane"/>
    <property type="evidence" value="ECO:0007669"/>
    <property type="project" value="UniProtKB-SubCell"/>
</dbReference>
<keyword evidence="8 12" id="KW-0798">TonB box</keyword>
<comment type="similarity">
    <text evidence="11 12">Belongs to the TonB-dependent receptor family.</text>
</comment>
<evidence type="ECO:0000256" key="9">
    <source>
        <dbReference type="ARBA" id="ARBA00023136"/>
    </source>
</evidence>
<dbReference type="GO" id="GO:0006826">
    <property type="term" value="P:iron ion transport"/>
    <property type="evidence" value="ECO:0007669"/>
    <property type="project" value="UniProtKB-KW"/>
</dbReference>
<evidence type="ECO:0000256" key="13">
    <source>
        <dbReference type="SAM" id="SignalP"/>
    </source>
</evidence>
<evidence type="ECO:0000256" key="10">
    <source>
        <dbReference type="ARBA" id="ARBA00023237"/>
    </source>
</evidence>
<keyword evidence="4" id="KW-0410">Iron transport</keyword>
<keyword evidence="10 11" id="KW-0998">Cell outer membrane</keyword>
<evidence type="ECO:0000259" key="14">
    <source>
        <dbReference type="Pfam" id="PF00593"/>
    </source>
</evidence>
<dbReference type="Proteomes" id="UP000321039">
    <property type="component" value="Unassembled WGS sequence"/>
</dbReference>
<keyword evidence="3 11" id="KW-1134">Transmembrane beta strand</keyword>
<evidence type="ECO:0000313" key="17">
    <source>
        <dbReference type="Proteomes" id="UP000321039"/>
    </source>
</evidence>
<evidence type="ECO:0000256" key="3">
    <source>
        <dbReference type="ARBA" id="ARBA00022452"/>
    </source>
</evidence>
<feature type="chain" id="PRO_5022898351" evidence="13">
    <location>
        <begin position="28"/>
        <end position="729"/>
    </location>
</feature>
<evidence type="ECO:0000259" key="15">
    <source>
        <dbReference type="Pfam" id="PF07715"/>
    </source>
</evidence>
<comment type="caution">
    <text evidence="16">The sequence shown here is derived from an EMBL/GenBank/DDBJ whole genome shotgun (WGS) entry which is preliminary data.</text>
</comment>
<dbReference type="InterPro" id="IPR000531">
    <property type="entry name" value="Beta-barrel_TonB"/>
</dbReference>
<evidence type="ECO:0000256" key="4">
    <source>
        <dbReference type="ARBA" id="ARBA00022496"/>
    </source>
</evidence>
<sequence length="729" mass="78926">MMKKTRLFTVLASAGATLASAPATTLAQTAPAGAMLEEVLVTAQRREQNLLDLPLSATALSGEALKNRGVTRIMDLQTATPSLSLTDTGPTLTANIRGIGIATNTPNITPGVAVYVDGLFQPPIVQSSSFYDIASVEVLRGPQGTFVGNNATGGAIFINSKDPVLEEFGGYAELEAGNFSRWGLEAGLNVPVSDNLALRLAGFTTDRDSYYDDIGPFDNEAGKLEEYSARLGVLWSSGAFEALLKAQVNHRDTGGYPAQPVPGTSYAPFRTGDAFTLEYDTPVSYEDEGEMVSLKLDWEIAGGITLRSLSGYQDKTIDNEADVDASSAPIQANGDISELYHANEKQWSQEFNIISPTEGRFDWIVGAYYQENEIRVPITDTQAGFITDIFGGNDRKVTGLFAQANYRLLESLEVEAGIRRSTYDVEGFGGIFIGRGIPVFPPGGLQVADLSGDYDDSQTTGKVALNWYLGDSLIYGLVSTGYKPGGFNSATSQFDKEEVINYEAGWKFSLMDDRVRTQLSAFYTDYSDFQYAVLEPSTGVEGSENLADMTIQGMEAQVQARFGGLTISATAGYIDSDIGGQRFVNVRALPGTNLGPQCPPGQPSAPPQCFDYSLFVVETDGGNALFAPEWTYNLALAYDLNLPGGMLLTPRLQYSHVDEQFTYLAYSPVSDVLDARDLLNASLTLAGERWTAEIYGTNLTDEEYVSGQFLTTEFYGAPREYGVRVGFRF</sequence>
<evidence type="ECO:0000256" key="1">
    <source>
        <dbReference type="ARBA" id="ARBA00004571"/>
    </source>
</evidence>
<evidence type="ECO:0000256" key="7">
    <source>
        <dbReference type="ARBA" id="ARBA00023065"/>
    </source>
</evidence>
<feature type="domain" description="TonB-dependent receptor plug" evidence="15">
    <location>
        <begin position="51"/>
        <end position="155"/>
    </location>
</feature>
<dbReference type="PANTHER" id="PTHR32552">
    <property type="entry name" value="FERRICHROME IRON RECEPTOR-RELATED"/>
    <property type="match status" value="1"/>
</dbReference>
<dbReference type="RefSeq" id="WP_148069135.1">
    <property type="nucleotide sequence ID" value="NZ_VRZA01000005.1"/>
</dbReference>
<evidence type="ECO:0000256" key="12">
    <source>
        <dbReference type="RuleBase" id="RU003357"/>
    </source>
</evidence>
<evidence type="ECO:0000313" key="16">
    <source>
        <dbReference type="EMBL" id="TXS91895.1"/>
    </source>
</evidence>
<keyword evidence="2 11" id="KW-0813">Transport</keyword>
<keyword evidence="16" id="KW-0675">Receptor</keyword>
<feature type="signal peptide" evidence="13">
    <location>
        <begin position="1"/>
        <end position="27"/>
    </location>
</feature>
<protein>
    <submittedName>
        <fullName evidence="16">TonB-dependent receptor plug domain-containing protein</fullName>
    </submittedName>
</protein>
<proteinExistence type="inferred from homology"/>
<evidence type="ECO:0000256" key="11">
    <source>
        <dbReference type="PROSITE-ProRule" id="PRU01360"/>
    </source>
</evidence>
<dbReference type="EMBL" id="VRZA01000005">
    <property type="protein sequence ID" value="TXS91895.1"/>
    <property type="molecule type" value="Genomic_DNA"/>
</dbReference>
<keyword evidence="13" id="KW-0732">Signal</keyword>
<keyword evidence="6" id="KW-0408">Iron</keyword>
<name>A0A5C8ZTU0_9GAMM</name>
<dbReference type="InterPro" id="IPR012910">
    <property type="entry name" value="Plug_dom"/>
</dbReference>
<comment type="subcellular location">
    <subcellularLocation>
        <location evidence="1 11">Cell outer membrane</location>
        <topology evidence="1 11">Multi-pass membrane protein</topology>
    </subcellularLocation>
</comment>
<reference evidence="16 17" key="1">
    <citation type="submission" date="2019-08" db="EMBL/GenBank/DDBJ databases">
        <title>Parahaliea maris sp. nov., isolated from the surface seawater.</title>
        <authorList>
            <person name="Liu Y."/>
        </authorList>
    </citation>
    <scope>NUCLEOTIDE SEQUENCE [LARGE SCALE GENOMIC DNA]</scope>
    <source>
        <strain evidence="16 17">HSLHS9</strain>
    </source>
</reference>
<keyword evidence="5 11" id="KW-0812">Transmembrane</keyword>
<dbReference type="Pfam" id="PF07715">
    <property type="entry name" value="Plug"/>
    <property type="match status" value="1"/>
</dbReference>
<evidence type="ECO:0000256" key="2">
    <source>
        <dbReference type="ARBA" id="ARBA00022448"/>
    </source>
</evidence>
<evidence type="ECO:0000256" key="8">
    <source>
        <dbReference type="ARBA" id="ARBA00023077"/>
    </source>
</evidence>
<dbReference type="InterPro" id="IPR039426">
    <property type="entry name" value="TonB-dep_rcpt-like"/>
</dbReference>
<keyword evidence="17" id="KW-1185">Reference proteome</keyword>
<dbReference type="Gene3D" id="2.40.170.20">
    <property type="entry name" value="TonB-dependent receptor, beta-barrel domain"/>
    <property type="match status" value="1"/>
</dbReference>
<dbReference type="AlphaFoldDB" id="A0A5C8ZTU0"/>
<dbReference type="InterPro" id="IPR036942">
    <property type="entry name" value="Beta-barrel_TonB_sf"/>
</dbReference>
<keyword evidence="7" id="KW-0406">Ion transport</keyword>
<dbReference type="Pfam" id="PF00593">
    <property type="entry name" value="TonB_dep_Rec_b-barrel"/>
    <property type="match status" value="1"/>
</dbReference>
<gene>
    <name evidence="16" type="ORF">FV139_14270</name>
</gene>
<accession>A0A5C8ZTU0</accession>
<feature type="domain" description="TonB-dependent receptor-like beta-barrel" evidence="14">
    <location>
        <begin position="253"/>
        <end position="699"/>
    </location>
</feature>
<evidence type="ECO:0000256" key="6">
    <source>
        <dbReference type="ARBA" id="ARBA00023004"/>
    </source>
</evidence>
<organism evidence="16 17">
    <name type="scientific">Parahaliea maris</name>
    <dbReference type="NCBI Taxonomy" id="2716870"/>
    <lineage>
        <taxon>Bacteria</taxon>
        <taxon>Pseudomonadati</taxon>
        <taxon>Pseudomonadota</taxon>
        <taxon>Gammaproteobacteria</taxon>
        <taxon>Cellvibrionales</taxon>
        <taxon>Halieaceae</taxon>
        <taxon>Parahaliea</taxon>
    </lineage>
</organism>
<dbReference type="PROSITE" id="PS52016">
    <property type="entry name" value="TONB_DEPENDENT_REC_3"/>
    <property type="match status" value="1"/>
</dbReference>
<evidence type="ECO:0000256" key="5">
    <source>
        <dbReference type="ARBA" id="ARBA00022692"/>
    </source>
</evidence>
<dbReference type="PANTHER" id="PTHR32552:SF81">
    <property type="entry name" value="TONB-DEPENDENT OUTER MEMBRANE RECEPTOR"/>
    <property type="match status" value="1"/>
</dbReference>
<keyword evidence="9 11" id="KW-0472">Membrane</keyword>
<dbReference type="SUPFAM" id="SSF56935">
    <property type="entry name" value="Porins"/>
    <property type="match status" value="1"/>
</dbReference>